<keyword evidence="4" id="KW-0560">Oxidoreductase</keyword>
<keyword evidence="3 5" id="KW-0862">Zinc</keyword>
<accession>A0A8K0SN62</accession>
<evidence type="ECO:0000256" key="3">
    <source>
        <dbReference type="ARBA" id="ARBA00022833"/>
    </source>
</evidence>
<comment type="cofactor">
    <cofactor evidence="1 5">
        <name>Zn(2+)</name>
        <dbReference type="ChEBI" id="CHEBI:29105"/>
    </cofactor>
</comment>
<comment type="similarity">
    <text evidence="5">Belongs to the zinc-containing alcohol dehydrogenase family.</text>
</comment>
<dbReference type="InterPro" id="IPR013149">
    <property type="entry name" value="ADH-like_C"/>
</dbReference>
<comment type="caution">
    <text evidence="7">The sequence shown here is derived from an EMBL/GenBank/DDBJ whole genome shotgun (WGS) entry which is preliminary data.</text>
</comment>
<dbReference type="GO" id="GO:0016491">
    <property type="term" value="F:oxidoreductase activity"/>
    <property type="evidence" value="ECO:0007669"/>
    <property type="project" value="UniProtKB-KW"/>
</dbReference>
<evidence type="ECO:0000256" key="1">
    <source>
        <dbReference type="ARBA" id="ARBA00001947"/>
    </source>
</evidence>
<evidence type="ECO:0000256" key="2">
    <source>
        <dbReference type="ARBA" id="ARBA00022723"/>
    </source>
</evidence>
<feature type="domain" description="Enoyl reductase (ER)" evidence="6">
    <location>
        <begin position="14"/>
        <end position="352"/>
    </location>
</feature>
<dbReference type="Pfam" id="PF08240">
    <property type="entry name" value="ADH_N"/>
    <property type="match status" value="1"/>
</dbReference>
<sequence>MSLPATMKAVVFEGPYKVSVQERPVPRVQENQDVVVQVQATALCGSELHVYRGIETCGTGFVMGHEFTGVVVEVGSAVKTLRIGDKVVCPFTTSCGDCFYCSRGHTSRCVHSLLLGSEALDGAQADYVRVPFADGTVMKAPNTIGDKVLILMADIFPTGFYGVKSAIDMSLGVKVEESTMVVVGCGPVGLCAIIAALHFRPRHIFAIDSVQSRLDIARSLGAEPLNFKDGADKMKSRVLEVTDGRGADMVVEVVGMAPALRTAFDLLRPFGAISSIGVHNAEIPWSGSEGYDKNVRLQMGRCPVRQIFAEALEVMEKQQHLFQFMFDHEMPLSEAVEGYTLFEQMKVQKVVFKP</sequence>
<dbReference type="Gene3D" id="3.90.180.10">
    <property type="entry name" value="Medium-chain alcohol dehydrogenases, catalytic domain"/>
    <property type="match status" value="1"/>
</dbReference>
<dbReference type="CDD" id="cd08284">
    <property type="entry name" value="FDH_like_2"/>
    <property type="match status" value="1"/>
</dbReference>
<evidence type="ECO:0000313" key="7">
    <source>
        <dbReference type="EMBL" id="KAH7313254.1"/>
    </source>
</evidence>
<keyword evidence="8" id="KW-1185">Reference proteome</keyword>
<keyword evidence="2 5" id="KW-0479">Metal-binding</keyword>
<proteinExistence type="inferred from homology"/>
<dbReference type="Proteomes" id="UP000813444">
    <property type="component" value="Unassembled WGS sequence"/>
</dbReference>
<dbReference type="PANTHER" id="PTHR42813">
    <property type="entry name" value="ZINC-TYPE ALCOHOL DEHYDROGENASE-LIKE"/>
    <property type="match status" value="1"/>
</dbReference>
<dbReference type="InterPro" id="IPR020843">
    <property type="entry name" value="ER"/>
</dbReference>
<dbReference type="AlphaFoldDB" id="A0A8K0SN62"/>
<evidence type="ECO:0000256" key="5">
    <source>
        <dbReference type="RuleBase" id="RU361277"/>
    </source>
</evidence>
<dbReference type="InterPro" id="IPR011032">
    <property type="entry name" value="GroES-like_sf"/>
</dbReference>
<name>A0A8K0SN62_9HYPO</name>
<dbReference type="InterPro" id="IPR013154">
    <property type="entry name" value="ADH-like_N"/>
</dbReference>
<organism evidence="7 8">
    <name type="scientific">Stachybotrys elegans</name>
    <dbReference type="NCBI Taxonomy" id="80388"/>
    <lineage>
        <taxon>Eukaryota</taxon>
        <taxon>Fungi</taxon>
        <taxon>Dikarya</taxon>
        <taxon>Ascomycota</taxon>
        <taxon>Pezizomycotina</taxon>
        <taxon>Sordariomycetes</taxon>
        <taxon>Hypocreomycetidae</taxon>
        <taxon>Hypocreales</taxon>
        <taxon>Stachybotryaceae</taxon>
        <taxon>Stachybotrys</taxon>
    </lineage>
</organism>
<dbReference type="PROSITE" id="PS00059">
    <property type="entry name" value="ADH_ZINC"/>
    <property type="match status" value="1"/>
</dbReference>
<protein>
    <submittedName>
        <fullName evidence="7">Chaperonin 10-like protein</fullName>
    </submittedName>
</protein>
<dbReference type="SMART" id="SM00829">
    <property type="entry name" value="PKS_ER"/>
    <property type="match status" value="1"/>
</dbReference>
<evidence type="ECO:0000256" key="4">
    <source>
        <dbReference type="ARBA" id="ARBA00023002"/>
    </source>
</evidence>
<dbReference type="OrthoDB" id="442947at2759"/>
<dbReference type="SUPFAM" id="SSF51735">
    <property type="entry name" value="NAD(P)-binding Rossmann-fold domains"/>
    <property type="match status" value="1"/>
</dbReference>
<evidence type="ECO:0000313" key="8">
    <source>
        <dbReference type="Proteomes" id="UP000813444"/>
    </source>
</evidence>
<dbReference type="PANTHER" id="PTHR42813:SF2">
    <property type="entry name" value="DEHYDROGENASE, ZINC-CONTAINING, PUTATIVE (AFU_ORTHOLOGUE AFUA_2G02810)-RELATED"/>
    <property type="match status" value="1"/>
</dbReference>
<dbReference type="Pfam" id="PF00107">
    <property type="entry name" value="ADH_zinc_N"/>
    <property type="match status" value="1"/>
</dbReference>
<dbReference type="InterPro" id="IPR036291">
    <property type="entry name" value="NAD(P)-bd_dom_sf"/>
</dbReference>
<dbReference type="GO" id="GO:0008270">
    <property type="term" value="F:zinc ion binding"/>
    <property type="evidence" value="ECO:0007669"/>
    <property type="project" value="InterPro"/>
</dbReference>
<dbReference type="Gene3D" id="3.40.50.720">
    <property type="entry name" value="NAD(P)-binding Rossmann-like Domain"/>
    <property type="match status" value="1"/>
</dbReference>
<dbReference type="EMBL" id="JAGPNK010000009">
    <property type="protein sequence ID" value="KAH7313254.1"/>
    <property type="molecule type" value="Genomic_DNA"/>
</dbReference>
<reference evidence="7" key="1">
    <citation type="journal article" date="2021" name="Nat. Commun.">
        <title>Genetic determinants of endophytism in the Arabidopsis root mycobiome.</title>
        <authorList>
            <person name="Mesny F."/>
            <person name="Miyauchi S."/>
            <person name="Thiergart T."/>
            <person name="Pickel B."/>
            <person name="Atanasova L."/>
            <person name="Karlsson M."/>
            <person name="Huettel B."/>
            <person name="Barry K.W."/>
            <person name="Haridas S."/>
            <person name="Chen C."/>
            <person name="Bauer D."/>
            <person name="Andreopoulos W."/>
            <person name="Pangilinan J."/>
            <person name="LaButti K."/>
            <person name="Riley R."/>
            <person name="Lipzen A."/>
            <person name="Clum A."/>
            <person name="Drula E."/>
            <person name="Henrissat B."/>
            <person name="Kohler A."/>
            <person name="Grigoriev I.V."/>
            <person name="Martin F.M."/>
            <person name="Hacquard S."/>
        </authorList>
    </citation>
    <scope>NUCLEOTIDE SEQUENCE</scope>
    <source>
        <strain evidence="7">MPI-CAGE-CH-0235</strain>
    </source>
</reference>
<gene>
    <name evidence="7" type="ORF">B0I35DRAFT_479958</name>
</gene>
<dbReference type="InterPro" id="IPR002328">
    <property type="entry name" value="ADH_Zn_CS"/>
</dbReference>
<dbReference type="SUPFAM" id="SSF50129">
    <property type="entry name" value="GroES-like"/>
    <property type="match status" value="1"/>
</dbReference>
<evidence type="ECO:0000259" key="6">
    <source>
        <dbReference type="SMART" id="SM00829"/>
    </source>
</evidence>